<dbReference type="Proteomes" id="UP000325313">
    <property type="component" value="Unassembled WGS sequence"/>
</dbReference>
<dbReference type="EMBL" id="VDEP01000304">
    <property type="protein sequence ID" value="KAA1109543.1"/>
    <property type="molecule type" value="Genomic_DNA"/>
</dbReference>
<gene>
    <name evidence="1" type="ORF">PGTUg99_019012</name>
</gene>
<name>A0A5B0Q962_PUCGR</name>
<protein>
    <submittedName>
        <fullName evidence="1">Uncharacterized protein</fullName>
    </submittedName>
</protein>
<proteinExistence type="predicted"/>
<dbReference type="AlphaFoldDB" id="A0A5B0Q962"/>
<evidence type="ECO:0000313" key="1">
    <source>
        <dbReference type="EMBL" id="KAA1109543.1"/>
    </source>
</evidence>
<organism evidence="1 2">
    <name type="scientific">Puccinia graminis f. sp. tritici</name>
    <dbReference type="NCBI Taxonomy" id="56615"/>
    <lineage>
        <taxon>Eukaryota</taxon>
        <taxon>Fungi</taxon>
        <taxon>Dikarya</taxon>
        <taxon>Basidiomycota</taxon>
        <taxon>Pucciniomycotina</taxon>
        <taxon>Pucciniomycetes</taxon>
        <taxon>Pucciniales</taxon>
        <taxon>Pucciniaceae</taxon>
        <taxon>Puccinia</taxon>
    </lineage>
</organism>
<accession>A0A5B0Q962</accession>
<evidence type="ECO:0000313" key="2">
    <source>
        <dbReference type="Proteomes" id="UP000325313"/>
    </source>
</evidence>
<comment type="caution">
    <text evidence="1">The sequence shown here is derived from an EMBL/GenBank/DDBJ whole genome shotgun (WGS) entry which is preliminary data.</text>
</comment>
<reference evidence="1 2" key="1">
    <citation type="submission" date="2019-05" db="EMBL/GenBank/DDBJ databases">
        <title>Emergence of the Ug99 lineage of the wheat stem rust pathogen through somatic hybridization.</title>
        <authorList>
            <person name="Li F."/>
            <person name="Upadhyaya N.M."/>
            <person name="Sperschneider J."/>
            <person name="Matny O."/>
            <person name="Nguyen-Phuc H."/>
            <person name="Mago R."/>
            <person name="Raley C."/>
            <person name="Miller M.E."/>
            <person name="Silverstein K.A.T."/>
            <person name="Henningsen E."/>
            <person name="Hirsch C.D."/>
            <person name="Visser B."/>
            <person name="Pretorius Z.A."/>
            <person name="Steffenson B.J."/>
            <person name="Schwessinger B."/>
            <person name="Dodds P.N."/>
            <person name="Figueroa M."/>
        </authorList>
    </citation>
    <scope>NUCLEOTIDE SEQUENCE [LARGE SCALE GENOMIC DNA]</scope>
    <source>
        <strain evidence="1 2">Ug99</strain>
    </source>
</reference>
<sequence>MNYSSYNTLSDDYLQQVMPLRTGIPGIVLGRLLGSSCNLETCGSLLDSVSTPGQKKSIESTWLLGKVSLSPTYIGPFDFAVYPHPVHPS</sequence>